<gene>
    <name evidence="1" type="ORF">SAMN05216439_1154</name>
</gene>
<dbReference type="RefSeq" id="WP_091699007.1">
    <property type="nucleotide sequence ID" value="NZ_FOAK01000003.1"/>
</dbReference>
<evidence type="ECO:0000313" key="1">
    <source>
        <dbReference type="EMBL" id="SEK57874.1"/>
    </source>
</evidence>
<organism evidence="1 2">
    <name type="scientific">Methanobrevibacter gottschalkii</name>
    <dbReference type="NCBI Taxonomy" id="190974"/>
    <lineage>
        <taxon>Archaea</taxon>
        <taxon>Methanobacteriati</taxon>
        <taxon>Methanobacteriota</taxon>
        <taxon>Methanomada group</taxon>
        <taxon>Methanobacteria</taxon>
        <taxon>Methanobacteriales</taxon>
        <taxon>Methanobacteriaceae</taxon>
        <taxon>Methanobrevibacter</taxon>
    </lineage>
</organism>
<dbReference type="EMBL" id="FOAK01000003">
    <property type="protein sequence ID" value="SEK57874.1"/>
    <property type="molecule type" value="Genomic_DNA"/>
</dbReference>
<proteinExistence type="predicted"/>
<evidence type="ECO:0000313" key="2">
    <source>
        <dbReference type="Proteomes" id="UP000199506"/>
    </source>
</evidence>
<accession>A0A1H7I6A1</accession>
<dbReference type="AlphaFoldDB" id="A0A1H7I6A1"/>
<dbReference type="Proteomes" id="UP000199506">
    <property type="component" value="Unassembled WGS sequence"/>
</dbReference>
<dbReference type="STRING" id="190974.SAMN05216439_1154"/>
<name>A0A1H7I6A1_9EURY</name>
<reference evidence="1 2" key="1">
    <citation type="submission" date="2016-10" db="EMBL/GenBank/DDBJ databases">
        <authorList>
            <person name="de Groot N.N."/>
        </authorList>
    </citation>
    <scope>NUCLEOTIDE SEQUENCE [LARGE SCALE GENOMIC DNA]</scope>
    <source>
        <strain evidence="1 2">DSM 11978</strain>
    </source>
</reference>
<sequence>MIKTVGELKEILEHYPDDMMITVADWEDQYRLIDNVCHPADVNPDEGIEVDTSMLMVFTKDYVETVWDEMKWEIWAAEEMQKQKEGDASE</sequence>
<protein>
    <submittedName>
        <fullName evidence="1">Uncharacterized protein</fullName>
    </submittedName>
</protein>